<evidence type="ECO:0000313" key="1">
    <source>
        <dbReference type="EMBL" id="MPC56711.1"/>
    </source>
</evidence>
<keyword evidence="2" id="KW-1185">Reference proteome</keyword>
<sequence length="87" mass="9465">MEENGGRKAGSLVAVTAVRGATAKLPCDVSSINPDDPVLLVLWYKNASLTPVYRYAINTSTAATNKVRNSVRKKSFLISSHYSECFN</sequence>
<proteinExistence type="predicted"/>
<reference evidence="1 2" key="1">
    <citation type="submission" date="2019-05" db="EMBL/GenBank/DDBJ databases">
        <title>Another draft genome of Portunus trituberculatus and its Hox gene families provides insights of decapod evolution.</title>
        <authorList>
            <person name="Jeong J.-H."/>
            <person name="Song I."/>
            <person name="Kim S."/>
            <person name="Choi T."/>
            <person name="Kim D."/>
            <person name="Ryu S."/>
            <person name="Kim W."/>
        </authorList>
    </citation>
    <scope>NUCLEOTIDE SEQUENCE [LARGE SCALE GENOMIC DNA]</scope>
    <source>
        <tissue evidence="1">Muscle</tissue>
    </source>
</reference>
<dbReference type="AlphaFoldDB" id="A0A5B7G9L8"/>
<dbReference type="InterPro" id="IPR013783">
    <property type="entry name" value="Ig-like_fold"/>
</dbReference>
<gene>
    <name evidence="1" type="ORF">E2C01_050676</name>
</gene>
<dbReference type="SUPFAM" id="SSF48726">
    <property type="entry name" value="Immunoglobulin"/>
    <property type="match status" value="1"/>
</dbReference>
<dbReference type="InterPro" id="IPR036179">
    <property type="entry name" value="Ig-like_dom_sf"/>
</dbReference>
<evidence type="ECO:0008006" key="3">
    <source>
        <dbReference type="Google" id="ProtNLM"/>
    </source>
</evidence>
<comment type="caution">
    <text evidence="1">The sequence shown here is derived from an EMBL/GenBank/DDBJ whole genome shotgun (WGS) entry which is preliminary data.</text>
</comment>
<dbReference type="EMBL" id="VSRR010014186">
    <property type="protein sequence ID" value="MPC56711.1"/>
    <property type="molecule type" value="Genomic_DNA"/>
</dbReference>
<dbReference type="OrthoDB" id="10006996at2759"/>
<organism evidence="1 2">
    <name type="scientific">Portunus trituberculatus</name>
    <name type="common">Swimming crab</name>
    <name type="synonym">Neptunus trituberculatus</name>
    <dbReference type="NCBI Taxonomy" id="210409"/>
    <lineage>
        <taxon>Eukaryota</taxon>
        <taxon>Metazoa</taxon>
        <taxon>Ecdysozoa</taxon>
        <taxon>Arthropoda</taxon>
        <taxon>Crustacea</taxon>
        <taxon>Multicrustacea</taxon>
        <taxon>Malacostraca</taxon>
        <taxon>Eumalacostraca</taxon>
        <taxon>Eucarida</taxon>
        <taxon>Decapoda</taxon>
        <taxon>Pleocyemata</taxon>
        <taxon>Brachyura</taxon>
        <taxon>Eubrachyura</taxon>
        <taxon>Portunoidea</taxon>
        <taxon>Portunidae</taxon>
        <taxon>Portuninae</taxon>
        <taxon>Portunus</taxon>
    </lineage>
</organism>
<protein>
    <recommendedName>
        <fullName evidence="3">Ig-like domain-containing protein</fullName>
    </recommendedName>
</protein>
<accession>A0A5B7G9L8</accession>
<dbReference type="Proteomes" id="UP000324222">
    <property type="component" value="Unassembled WGS sequence"/>
</dbReference>
<name>A0A5B7G9L8_PORTR</name>
<dbReference type="Gene3D" id="2.60.40.10">
    <property type="entry name" value="Immunoglobulins"/>
    <property type="match status" value="1"/>
</dbReference>
<evidence type="ECO:0000313" key="2">
    <source>
        <dbReference type="Proteomes" id="UP000324222"/>
    </source>
</evidence>